<dbReference type="Gene3D" id="3.30.9.10">
    <property type="entry name" value="D-Amino Acid Oxidase, subunit A, domain 2"/>
    <property type="match status" value="1"/>
</dbReference>
<evidence type="ECO:0000313" key="5">
    <source>
        <dbReference type="Proteomes" id="UP000007947"/>
    </source>
</evidence>
<dbReference type="NCBIfam" id="NF006091">
    <property type="entry name" value="PRK08243.1"/>
    <property type="match status" value="1"/>
</dbReference>
<dbReference type="SUPFAM" id="SSF54373">
    <property type="entry name" value="FAD-linked reductases, C-terminal domain"/>
    <property type="match status" value="1"/>
</dbReference>
<keyword evidence="1" id="KW-0285">Flavoprotein</keyword>
<dbReference type="RefSeq" id="WP_013863584.1">
    <property type="nucleotide sequence ID" value="NC_015635.1"/>
</dbReference>
<keyword evidence="5" id="KW-1185">Reference proteome</keyword>
<dbReference type="EC" id="1.14.13.2" evidence="4"/>
<organism evidence="4 5">
    <name type="scientific">Microlunatus phosphovorus (strain ATCC 700054 / DSM 10555 / JCM 9379 / NBRC 101784 / NCIMB 13414 / VKM Ac-1990 / NM-1)</name>
    <dbReference type="NCBI Taxonomy" id="1032480"/>
    <lineage>
        <taxon>Bacteria</taxon>
        <taxon>Bacillati</taxon>
        <taxon>Actinomycetota</taxon>
        <taxon>Actinomycetes</taxon>
        <taxon>Propionibacteriales</taxon>
        <taxon>Propionibacteriaceae</taxon>
        <taxon>Microlunatus</taxon>
    </lineage>
</organism>
<proteinExistence type="predicted"/>
<dbReference type="InterPro" id="IPR036188">
    <property type="entry name" value="FAD/NAD-bd_sf"/>
</dbReference>
<dbReference type="InterPro" id="IPR050641">
    <property type="entry name" value="RIFMO-like"/>
</dbReference>
<evidence type="ECO:0000313" key="4">
    <source>
        <dbReference type="EMBL" id="BAK35715.1"/>
    </source>
</evidence>
<dbReference type="eggNOG" id="COG0654">
    <property type="taxonomic scope" value="Bacteria"/>
</dbReference>
<dbReference type="GO" id="GO:0071949">
    <property type="term" value="F:FAD binding"/>
    <property type="evidence" value="ECO:0007669"/>
    <property type="project" value="InterPro"/>
</dbReference>
<dbReference type="SUPFAM" id="SSF51905">
    <property type="entry name" value="FAD/NAD(P)-binding domain"/>
    <property type="match status" value="1"/>
</dbReference>
<dbReference type="STRING" id="1032480.MLP_27010"/>
<reference evidence="4 5" key="1">
    <citation type="submission" date="2011-05" db="EMBL/GenBank/DDBJ databases">
        <title>Whole genome sequence of Microlunatus phosphovorus NM-1.</title>
        <authorList>
            <person name="Hosoyama A."/>
            <person name="Sasaki K."/>
            <person name="Harada T."/>
            <person name="Igarashi R."/>
            <person name="Kawakoshi A."/>
            <person name="Sasagawa M."/>
            <person name="Fukada J."/>
            <person name="Nakamura S."/>
            <person name="Katano Y."/>
            <person name="Hanada S."/>
            <person name="Kamagata Y."/>
            <person name="Nakamura N."/>
            <person name="Yamazaki S."/>
            <person name="Fujita N."/>
        </authorList>
    </citation>
    <scope>NUCLEOTIDE SEQUENCE [LARGE SCALE GENOMIC DNA]</scope>
    <source>
        <strain evidence="5">ATCC 700054 / DSM 10555 / JCM 9379 / NBRC 101784 / NCIMB 13414 / VKM Ac-1990 / NM-1</strain>
    </source>
</reference>
<dbReference type="HOGENOM" id="CLU_057691_0_0_11"/>
<evidence type="ECO:0000256" key="1">
    <source>
        <dbReference type="ARBA" id="ARBA00022630"/>
    </source>
</evidence>
<feature type="domain" description="FAD-binding" evidence="3">
    <location>
        <begin position="8"/>
        <end position="367"/>
    </location>
</feature>
<keyword evidence="2" id="KW-0274">FAD</keyword>
<dbReference type="EMBL" id="AP012204">
    <property type="protein sequence ID" value="BAK35715.1"/>
    <property type="molecule type" value="Genomic_DNA"/>
</dbReference>
<dbReference type="GO" id="GO:0018659">
    <property type="term" value="F:4-hydroxybenzoate 3-monooxygenase activity"/>
    <property type="evidence" value="ECO:0007669"/>
    <property type="project" value="UniProtKB-EC"/>
</dbReference>
<dbReference type="AlphaFoldDB" id="F5XI46"/>
<dbReference type="OrthoDB" id="9791689at2"/>
<accession>F5XI46</accession>
<gene>
    <name evidence="4" type="primary">pobA</name>
    <name evidence="4" type="ordered locus">MLP_27010</name>
</gene>
<dbReference type="InterPro" id="IPR002938">
    <property type="entry name" value="FAD-bd"/>
</dbReference>
<dbReference type="PANTHER" id="PTHR43004">
    <property type="entry name" value="TRK SYSTEM POTASSIUM UPTAKE PROTEIN"/>
    <property type="match status" value="1"/>
</dbReference>
<dbReference type="Gene3D" id="3.50.50.60">
    <property type="entry name" value="FAD/NAD(P)-binding domain"/>
    <property type="match status" value="1"/>
</dbReference>
<protein>
    <submittedName>
        <fullName evidence="4">p-hydroxybenzoate hydroxylase</fullName>
        <ecNumber evidence="4">1.14.13.2</ecNumber>
    </submittedName>
</protein>
<dbReference type="KEGG" id="mph:MLP_27010"/>
<evidence type="ECO:0000259" key="3">
    <source>
        <dbReference type="Pfam" id="PF01494"/>
    </source>
</evidence>
<dbReference type="Pfam" id="PF01494">
    <property type="entry name" value="FAD_binding_3"/>
    <property type="match status" value="1"/>
</dbReference>
<dbReference type="Proteomes" id="UP000007947">
    <property type="component" value="Chromosome"/>
</dbReference>
<sequence length="432" mass="47492">MSDSFTDETQVAIIGAGPAGLILARLLQLQGVSSVVLERQSRAHVEARVRAGILEQPTVDLLREIGATWRLDREAEFHRGFYVRLDQRTNHLDFHALLGRNSCVYGQAELVKDLIADHLAADRRLLFEVSDVALAGFDVPQGLDGLQGSDDLPGQPSVTFTHDGRRQTLHCVVIAGCDGAHGVCRPAVREAAGRAGQPITVLERHYPAAWLGILARSTPPTPEGMYCVHPDGMSLHSMRGPRLSRQYLQVPANSVLDDWPDERIWAELTRRSLSTDHPPLETGQILERTLVPLRATVLERFQHGRLALAGDAAHTVPPTGAKGLNLAVADVVVLARAITALLAGTPEPYESYTATAWPRVWQAVAFSTAMTTMLHRLDDDPFEWELRRARMTALLTSTDEQRAHGELYLGLPFATDWRWTGSASSSMPNVSR</sequence>
<name>F5XI46_MICPN</name>
<evidence type="ECO:0000256" key="2">
    <source>
        <dbReference type="ARBA" id="ARBA00022827"/>
    </source>
</evidence>
<keyword evidence="4" id="KW-0560">Oxidoreductase</keyword>
<dbReference type="PRINTS" id="PR00420">
    <property type="entry name" value="RNGMNOXGNASE"/>
</dbReference>
<dbReference type="PANTHER" id="PTHR43004:SF3">
    <property type="entry name" value="P-HYDROXYBENZOATE HYDROXYLASE"/>
    <property type="match status" value="1"/>
</dbReference>